<dbReference type="Pfam" id="PF04155">
    <property type="entry name" value="Ground-like"/>
    <property type="match status" value="1"/>
</dbReference>
<organism evidence="2 3">
    <name type="scientific">Bursaphelenchus okinawaensis</name>
    <dbReference type="NCBI Taxonomy" id="465554"/>
    <lineage>
        <taxon>Eukaryota</taxon>
        <taxon>Metazoa</taxon>
        <taxon>Ecdysozoa</taxon>
        <taxon>Nematoda</taxon>
        <taxon>Chromadorea</taxon>
        <taxon>Rhabditida</taxon>
        <taxon>Tylenchina</taxon>
        <taxon>Tylenchomorpha</taxon>
        <taxon>Aphelenchoidea</taxon>
        <taxon>Aphelenchoididae</taxon>
        <taxon>Bursaphelenchus</taxon>
    </lineage>
</organism>
<accession>A0A811KTN5</accession>
<evidence type="ECO:0000259" key="1">
    <source>
        <dbReference type="Pfam" id="PF04155"/>
    </source>
</evidence>
<dbReference type="Proteomes" id="UP000783686">
    <property type="component" value="Unassembled WGS sequence"/>
</dbReference>
<keyword evidence="3" id="KW-1185">Reference proteome</keyword>
<dbReference type="InterPro" id="IPR007284">
    <property type="entry name" value="Ground-like_dom"/>
</dbReference>
<sequence length="112" mass="11862">MLGGGGGCGGGGCGGGCGRKKRSVLEPQLKTELSSECPQSAWKAVMDRNMSEDLDSTKIAIQSELYRQYESKFIVICGDKSIKSSQRFASSGEGYCASGNDKVYCMAILMLG</sequence>
<evidence type="ECO:0000313" key="2">
    <source>
        <dbReference type="EMBL" id="CAD5219176.1"/>
    </source>
</evidence>
<evidence type="ECO:0000313" key="3">
    <source>
        <dbReference type="Proteomes" id="UP000614601"/>
    </source>
</evidence>
<gene>
    <name evidence="2" type="ORF">BOKJ2_LOCUS8313</name>
</gene>
<feature type="domain" description="Ground-like" evidence="1">
    <location>
        <begin position="36"/>
        <end position="107"/>
    </location>
</feature>
<dbReference type="OrthoDB" id="5850372at2759"/>
<comment type="caution">
    <text evidence="2">The sequence shown here is derived from an EMBL/GenBank/DDBJ whole genome shotgun (WGS) entry which is preliminary data.</text>
</comment>
<dbReference type="EMBL" id="CAJFCW020000004">
    <property type="protein sequence ID" value="CAG9112368.1"/>
    <property type="molecule type" value="Genomic_DNA"/>
</dbReference>
<name>A0A811KTN5_9BILA</name>
<proteinExistence type="predicted"/>
<protein>
    <recommendedName>
        <fullName evidence="1">Ground-like domain-containing protein</fullName>
    </recommendedName>
</protein>
<dbReference type="EMBL" id="CAJFDH010000004">
    <property type="protein sequence ID" value="CAD5219176.1"/>
    <property type="molecule type" value="Genomic_DNA"/>
</dbReference>
<dbReference type="Proteomes" id="UP000614601">
    <property type="component" value="Unassembled WGS sequence"/>
</dbReference>
<dbReference type="AlphaFoldDB" id="A0A811KTN5"/>
<reference evidence="2" key="1">
    <citation type="submission" date="2020-09" db="EMBL/GenBank/DDBJ databases">
        <authorList>
            <person name="Kikuchi T."/>
        </authorList>
    </citation>
    <scope>NUCLEOTIDE SEQUENCE</scope>
    <source>
        <strain evidence="2">SH1</strain>
    </source>
</reference>